<dbReference type="CDD" id="cd16833">
    <property type="entry name" value="YfiH"/>
    <property type="match status" value="1"/>
</dbReference>
<evidence type="ECO:0000256" key="6">
    <source>
        <dbReference type="ARBA" id="ARBA00022833"/>
    </source>
</evidence>
<dbReference type="Proteomes" id="UP000604341">
    <property type="component" value="Unassembled WGS sequence"/>
</dbReference>
<dbReference type="EMBL" id="BMPE01000005">
    <property type="protein sequence ID" value="GGL02703.1"/>
    <property type="molecule type" value="Genomic_DNA"/>
</dbReference>
<evidence type="ECO:0000256" key="1">
    <source>
        <dbReference type="ARBA" id="ARBA00000553"/>
    </source>
</evidence>
<sequence>MTRDTGLMLLHAPHLSAPHAFTTRLGGVSGGPYAGLNLDDREDDAQAVQENRARLTGALGFTPAQVARLTQVHGTDVVTVTSGGHWTGDALVTDRAGVLLAIGTADCYPLLLEDPEAGVLGAAHAGWKGTLGRVAQRTVDAMTALGAHPERIRAAVGPGICAAAYPVGGAVADAFRGAGLGEFVQARGDGPHLDLAGANRAVLLEAGVPDAQVWVSGRCSTEGDFYSFRRDAGVTGRMWAVIGRAA</sequence>
<dbReference type="NCBIfam" id="TIGR00726">
    <property type="entry name" value="peptidoglycan editing factor PgeF"/>
    <property type="match status" value="1"/>
</dbReference>
<evidence type="ECO:0000256" key="8">
    <source>
        <dbReference type="ARBA" id="ARBA00048968"/>
    </source>
</evidence>
<evidence type="ECO:0000256" key="2">
    <source>
        <dbReference type="ARBA" id="ARBA00007353"/>
    </source>
</evidence>
<keyword evidence="3" id="KW-0808">Transferase</keyword>
<name>A0ABQ2FKY9_9DEIO</name>
<gene>
    <name evidence="11" type="ORF">GCM10010844_21590</name>
</gene>
<proteinExistence type="inferred from homology"/>
<comment type="catalytic activity">
    <reaction evidence="9">
        <text>S-methyl-5'-thioadenosine + phosphate = 5-(methylsulfanyl)-alpha-D-ribose 1-phosphate + adenine</text>
        <dbReference type="Rhea" id="RHEA:11852"/>
        <dbReference type="ChEBI" id="CHEBI:16708"/>
        <dbReference type="ChEBI" id="CHEBI:17509"/>
        <dbReference type="ChEBI" id="CHEBI:43474"/>
        <dbReference type="ChEBI" id="CHEBI:58533"/>
        <dbReference type="EC" id="2.4.2.28"/>
    </reaction>
    <physiologicalReaction direction="left-to-right" evidence="9">
        <dbReference type="Rhea" id="RHEA:11853"/>
    </physiologicalReaction>
</comment>
<comment type="catalytic activity">
    <reaction evidence="7">
        <text>adenosine + H2O + H(+) = inosine + NH4(+)</text>
        <dbReference type="Rhea" id="RHEA:24408"/>
        <dbReference type="ChEBI" id="CHEBI:15377"/>
        <dbReference type="ChEBI" id="CHEBI:15378"/>
        <dbReference type="ChEBI" id="CHEBI:16335"/>
        <dbReference type="ChEBI" id="CHEBI:17596"/>
        <dbReference type="ChEBI" id="CHEBI:28938"/>
        <dbReference type="EC" id="3.5.4.4"/>
    </reaction>
    <physiologicalReaction direction="left-to-right" evidence="7">
        <dbReference type="Rhea" id="RHEA:24409"/>
    </physiologicalReaction>
</comment>
<protein>
    <recommendedName>
        <fullName evidence="10">Purine nucleoside phosphorylase</fullName>
    </recommendedName>
</protein>
<comment type="caution">
    <text evidence="11">The sequence shown here is derived from an EMBL/GenBank/DDBJ whole genome shotgun (WGS) entry which is preliminary data.</text>
</comment>
<dbReference type="Pfam" id="PF02578">
    <property type="entry name" value="Cu-oxidase_4"/>
    <property type="match status" value="1"/>
</dbReference>
<evidence type="ECO:0000256" key="5">
    <source>
        <dbReference type="ARBA" id="ARBA00022801"/>
    </source>
</evidence>
<comment type="catalytic activity">
    <reaction evidence="8">
        <text>adenosine + phosphate = alpha-D-ribose 1-phosphate + adenine</text>
        <dbReference type="Rhea" id="RHEA:27642"/>
        <dbReference type="ChEBI" id="CHEBI:16335"/>
        <dbReference type="ChEBI" id="CHEBI:16708"/>
        <dbReference type="ChEBI" id="CHEBI:43474"/>
        <dbReference type="ChEBI" id="CHEBI:57720"/>
        <dbReference type="EC" id="2.4.2.1"/>
    </reaction>
    <physiologicalReaction direction="left-to-right" evidence="8">
        <dbReference type="Rhea" id="RHEA:27643"/>
    </physiologicalReaction>
</comment>
<keyword evidence="4" id="KW-0479">Metal-binding</keyword>
<evidence type="ECO:0000256" key="9">
    <source>
        <dbReference type="ARBA" id="ARBA00049893"/>
    </source>
</evidence>
<dbReference type="PANTHER" id="PTHR30616:SF2">
    <property type="entry name" value="PURINE NUCLEOSIDE PHOSPHORYLASE LACC1"/>
    <property type="match status" value="1"/>
</dbReference>
<evidence type="ECO:0000256" key="7">
    <source>
        <dbReference type="ARBA" id="ARBA00047989"/>
    </source>
</evidence>
<evidence type="ECO:0000256" key="4">
    <source>
        <dbReference type="ARBA" id="ARBA00022723"/>
    </source>
</evidence>
<dbReference type="PANTHER" id="PTHR30616">
    <property type="entry name" value="UNCHARACTERIZED PROTEIN YFIH"/>
    <property type="match status" value="1"/>
</dbReference>
<comment type="similarity">
    <text evidence="2 10">Belongs to the purine nucleoside phosphorylase YfiH/LACC1 family.</text>
</comment>
<dbReference type="InterPro" id="IPR011324">
    <property type="entry name" value="Cytotoxic_necrot_fac-like_cat"/>
</dbReference>
<comment type="catalytic activity">
    <reaction evidence="1">
        <text>inosine + phosphate = alpha-D-ribose 1-phosphate + hypoxanthine</text>
        <dbReference type="Rhea" id="RHEA:27646"/>
        <dbReference type="ChEBI" id="CHEBI:17368"/>
        <dbReference type="ChEBI" id="CHEBI:17596"/>
        <dbReference type="ChEBI" id="CHEBI:43474"/>
        <dbReference type="ChEBI" id="CHEBI:57720"/>
        <dbReference type="EC" id="2.4.2.1"/>
    </reaction>
    <physiologicalReaction direction="left-to-right" evidence="1">
        <dbReference type="Rhea" id="RHEA:27647"/>
    </physiologicalReaction>
</comment>
<keyword evidence="5" id="KW-0378">Hydrolase</keyword>
<keyword evidence="12" id="KW-1185">Reference proteome</keyword>
<evidence type="ECO:0000313" key="12">
    <source>
        <dbReference type="Proteomes" id="UP000604341"/>
    </source>
</evidence>
<dbReference type="Gene3D" id="3.60.140.10">
    <property type="entry name" value="CNF1/YfiH-like putative cysteine hydrolases"/>
    <property type="match status" value="1"/>
</dbReference>
<dbReference type="SUPFAM" id="SSF64438">
    <property type="entry name" value="CNF1/YfiH-like putative cysteine hydrolases"/>
    <property type="match status" value="1"/>
</dbReference>
<keyword evidence="6" id="KW-0862">Zinc</keyword>
<evidence type="ECO:0000313" key="11">
    <source>
        <dbReference type="EMBL" id="GGL02703.1"/>
    </source>
</evidence>
<dbReference type="InterPro" id="IPR038371">
    <property type="entry name" value="Cu_polyphenol_OxRdtase_sf"/>
</dbReference>
<organism evidence="11 12">
    <name type="scientific">Deinococcus radiotolerans</name>
    <dbReference type="NCBI Taxonomy" id="1309407"/>
    <lineage>
        <taxon>Bacteria</taxon>
        <taxon>Thermotogati</taxon>
        <taxon>Deinococcota</taxon>
        <taxon>Deinococci</taxon>
        <taxon>Deinococcales</taxon>
        <taxon>Deinococcaceae</taxon>
        <taxon>Deinococcus</taxon>
    </lineage>
</organism>
<reference evidence="12" key="1">
    <citation type="journal article" date="2019" name="Int. J. Syst. Evol. Microbiol.">
        <title>The Global Catalogue of Microorganisms (GCM) 10K type strain sequencing project: providing services to taxonomists for standard genome sequencing and annotation.</title>
        <authorList>
            <consortium name="The Broad Institute Genomics Platform"/>
            <consortium name="The Broad Institute Genome Sequencing Center for Infectious Disease"/>
            <person name="Wu L."/>
            <person name="Ma J."/>
        </authorList>
    </citation>
    <scope>NUCLEOTIDE SEQUENCE [LARGE SCALE GENOMIC DNA]</scope>
    <source>
        <strain evidence="12">JCM 19173</strain>
    </source>
</reference>
<dbReference type="InterPro" id="IPR003730">
    <property type="entry name" value="Cu_polyphenol_OxRdtase"/>
</dbReference>
<accession>A0ABQ2FKY9</accession>
<evidence type="ECO:0000256" key="3">
    <source>
        <dbReference type="ARBA" id="ARBA00022679"/>
    </source>
</evidence>
<evidence type="ECO:0000256" key="10">
    <source>
        <dbReference type="RuleBase" id="RU361274"/>
    </source>
</evidence>